<evidence type="ECO:0000313" key="2">
    <source>
        <dbReference type="Proteomes" id="UP000887563"/>
    </source>
</evidence>
<protein>
    <submittedName>
        <fullName evidence="3">Uncharacterized protein</fullName>
    </submittedName>
</protein>
<reference evidence="3" key="1">
    <citation type="submission" date="2022-11" db="UniProtKB">
        <authorList>
            <consortium name="WormBaseParasite"/>
        </authorList>
    </citation>
    <scope>IDENTIFICATION</scope>
</reference>
<dbReference type="AlphaFoldDB" id="A0A914P0S4"/>
<proteinExistence type="predicted"/>
<sequence length="132" mass="14664">MLRKILTNEALKMFNFGDEATTNTNSSNIAGITRLNSNSTSSQRTTRNPSVKRGIAVNSGSPRHENGDAGSLLDDREMLWRLVDEAETNLVAYSEEIAQNPTDSLNGVGICTMEDVILINWQSIFLHFNNYL</sequence>
<evidence type="ECO:0000313" key="3">
    <source>
        <dbReference type="WBParaSite" id="Minc3s10202g43884"/>
    </source>
</evidence>
<feature type="region of interest" description="Disordered" evidence="1">
    <location>
        <begin position="25"/>
        <end position="70"/>
    </location>
</feature>
<organism evidence="2 3">
    <name type="scientific">Meloidogyne incognita</name>
    <name type="common">Southern root-knot nematode worm</name>
    <name type="synonym">Oxyuris incognita</name>
    <dbReference type="NCBI Taxonomy" id="6306"/>
    <lineage>
        <taxon>Eukaryota</taxon>
        <taxon>Metazoa</taxon>
        <taxon>Ecdysozoa</taxon>
        <taxon>Nematoda</taxon>
        <taxon>Chromadorea</taxon>
        <taxon>Rhabditida</taxon>
        <taxon>Tylenchina</taxon>
        <taxon>Tylenchomorpha</taxon>
        <taxon>Tylenchoidea</taxon>
        <taxon>Meloidogynidae</taxon>
        <taxon>Meloidogyninae</taxon>
        <taxon>Meloidogyne</taxon>
        <taxon>Meloidogyne incognita group</taxon>
    </lineage>
</organism>
<name>A0A914P0S4_MELIC</name>
<accession>A0A914P0S4</accession>
<evidence type="ECO:0000256" key="1">
    <source>
        <dbReference type="SAM" id="MobiDB-lite"/>
    </source>
</evidence>
<keyword evidence="2" id="KW-1185">Reference proteome</keyword>
<dbReference type="WBParaSite" id="Minc3s10202g43884">
    <property type="protein sequence ID" value="Minc3s10202g43884"/>
    <property type="gene ID" value="Minc3s10202g43884"/>
</dbReference>
<dbReference type="Proteomes" id="UP000887563">
    <property type="component" value="Unplaced"/>
</dbReference>
<feature type="compositionally biased region" description="Low complexity" evidence="1">
    <location>
        <begin position="33"/>
        <end position="48"/>
    </location>
</feature>